<feature type="region of interest" description="Disordered" evidence="1">
    <location>
        <begin position="1"/>
        <end position="29"/>
    </location>
</feature>
<accession>A0A9Q3GH33</accession>
<sequence>MEIDGRKNFKFSEWPPGSGTADNNQSEAEETETLILRISSSGIHNEFLNSVIKMYSKQKQCSIVLQLLQQKNRIPELKYQLGDAWLSDYTDNNLFLKDGLLYHREKKAKALIVINRNHISPILK</sequence>
<reference evidence="2" key="1">
    <citation type="submission" date="2021-03" db="EMBL/GenBank/DDBJ databases">
        <title>Draft genome sequence of rust myrtle Austropuccinia psidii MF-1, a brazilian biotype.</title>
        <authorList>
            <person name="Quecine M.C."/>
            <person name="Pachon D.M.R."/>
            <person name="Bonatelli M.L."/>
            <person name="Correr F.H."/>
            <person name="Franceschini L.M."/>
            <person name="Leite T.F."/>
            <person name="Margarido G.R.A."/>
            <person name="Almeida C.A."/>
            <person name="Ferrarezi J.A."/>
            <person name="Labate C.A."/>
        </authorList>
    </citation>
    <scope>NUCLEOTIDE SEQUENCE</scope>
    <source>
        <strain evidence="2">MF-1</strain>
    </source>
</reference>
<keyword evidence="3" id="KW-1185">Reference proteome</keyword>
<evidence type="ECO:0000313" key="3">
    <source>
        <dbReference type="Proteomes" id="UP000765509"/>
    </source>
</evidence>
<dbReference type="AlphaFoldDB" id="A0A9Q3GH33"/>
<proteinExistence type="predicted"/>
<organism evidence="2 3">
    <name type="scientific">Austropuccinia psidii MF-1</name>
    <dbReference type="NCBI Taxonomy" id="1389203"/>
    <lineage>
        <taxon>Eukaryota</taxon>
        <taxon>Fungi</taxon>
        <taxon>Dikarya</taxon>
        <taxon>Basidiomycota</taxon>
        <taxon>Pucciniomycotina</taxon>
        <taxon>Pucciniomycetes</taxon>
        <taxon>Pucciniales</taxon>
        <taxon>Sphaerophragmiaceae</taxon>
        <taxon>Austropuccinia</taxon>
    </lineage>
</organism>
<comment type="caution">
    <text evidence="2">The sequence shown here is derived from an EMBL/GenBank/DDBJ whole genome shotgun (WGS) entry which is preliminary data.</text>
</comment>
<evidence type="ECO:0000313" key="2">
    <source>
        <dbReference type="EMBL" id="MBW0466929.1"/>
    </source>
</evidence>
<dbReference type="OrthoDB" id="2517075at2759"/>
<gene>
    <name evidence="2" type="ORF">O181_006644</name>
</gene>
<protein>
    <submittedName>
        <fullName evidence="2">Uncharacterized protein</fullName>
    </submittedName>
</protein>
<dbReference type="Proteomes" id="UP000765509">
    <property type="component" value="Unassembled WGS sequence"/>
</dbReference>
<dbReference type="EMBL" id="AVOT02001434">
    <property type="protein sequence ID" value="MBW0466929.1"/>
    <property type="molecule type" value="Genomic_DNA"/>
</dbReference>
<name>A0A9Q3GH33_9BASI</name>
<evidence type="ECO:0000256" key="1">
    <source>
        <dbReference type="SAM" id="MobiDB-lite"/>
    </source>
</evidence>